<keyword evidence="5" id="KW-1185">Reference proteome</keyword>
<dbReference type="InterPro" id="IPR010827">
    <property type="entry name" value="BamA/TamA_POTRA"/>
</dbReference>
<dbReference type="Pfam" id="PF07244">
    <property type="entry name" value="POTRA"/>
    <property type="match status" value="1"/>
</dbReference>
<dbReference type="EMBL" id="CP139960">
    <property type="protein sequence ID" value="WQD37641.1"/>
    <property type="molecule type" value="Genomic_DNA"/>
</dbReference>
<keyword evidence="1" id="KW-0472">Membrane</keyword>
<sequence>MKPAKIRYLLTAFLLLHILLTQGQNRYSLSVVPVDRDSAFAQTVIQPKKEFINRDECAGYIQQLIPALQAKGYITASIDSVQSDSLHSTVHIFFGEIYQWASVHANEASRHWLSRVGWTPDQLTQQQYDPDKIVTLQQRMLEYMENNGYPFARIFLDSLQINGRDVSGRMNVHPGPLYHIDSIKVTGNAKISNEYLQQFLGIKNGSIYSKEKLAQISTELKKLNYVTEEFPPQLIWGSTGATIEVFLQQKKSSQVNIIIGFLPNSDASANRKMLITGEGLLNLKNAFGAGETIGLTWQRLQAASQRLSMNYDQPYLFKSPLGVDFGFNMLKRDSAFLNFDIRLGAQLALNRQQRVKLYVQRFSSILNYISESAVIATRKLPEEADVKITNLGIEYVLNSTNYIFNPVSGLELLFNTSVGNKNIKPNNQIVDLEDPDDPDFDFASLYDTVKTKSYQVRSVLAAAKYFPIGKAARSTIKTAINGGYISGSNIFRNELFQIGGYRLLRGFDEQSQFLSQYGIGTLEYRYLIGENSYFNVFADGGWGKNAARGSNINYTYLSGGLGMAFETKVGLFNLAWAVGKRNDTQFNLRQSKIHFGFVNYF</sequence>
<dbReference type="InterPro" id="IPR039910">
    <property type="entry name" value="D15-like"/>
</dbReference>
<evidence type="ECO:0000256" key="1">
    <source>
        <dbReference type="ARBA" id="ARBA00022452"/>
    </source>
</evidence>
<evidence type="ECO:0000313" key="5">
    <source>
        <dbReference type="Proteomes" id="UP001325680"/>
    </source>
</evidence>
<dbReference type="Proteomes" id="UP001325680">
    <property type="component" value="Chromosome"/>
</dbReference>
<evidence type="ECO:0000259" key="3">
    <source>
        <dbReference type="Pfam" id="PF07244"/>
    </source>
</evidence>
<dbReference type="Gene3D" id="2.40.160.50">
    <property type="entry name" value="membrane protein fhac: a member of the omp85/tpsb transporter family"/>
    <property type="match status" value="1"/>
</dbReference>
<dbReference type="PANTHER" id="PTHR12815:SF18">
    <property type="entry name" value="SORTING AND ASSEMBLY MACHINERY COMPONENT 50 HOMOLOG"/>
    <property type="match status" value="1"/>
</dbReference>
<organism evidence="4 5">
    <name type="scientific">Niabella yanshanensis</name>
    <dbReference type="NCBI Taxonomy" id="577386"/>
    <lineage>
        <taxon>Bacteria</taxon>
        <taxon>Pseudomonadati</taxon>
        <taxon>Bacteroidota</taxon>
        <taxon>Chitinophagia</taxon>
        <taxon>Chitinophagales</taxon>
        <taxon>Chitinophagaceae</taxon>
        <taxon>Niabella</taxon>
    </lineage>
</organism>
<evidence type="ECO:0000256" key="2">
    <source>
        <dbReference type="ARBA" id="ARBA00022692"/>
    </source>
</evidence>
<protein>
    <submittedName>
        <fullName evidence="4">POTRA domain-containing protein</fullName>
    </submittedName>
</protein>
<keyword evidence="1" id="KW-1134">Transmembrane beta strand</keyword>
<feature type="domain" description="POTRA" evidence="3">
    <location>
        <begin position="178"/>
        <end position="226"/>
    </location>
</feature>
<accession>A0ABZ0W357</accession>
<keyword evidence="2" id="KW-0812">Transmembrane</keyword>
<reference evidence="4 5" key="1">
    <citation type="submission" date="2023-12" db="EMBL/GenBank/DDBJ databases">
        <title>Genome sequencing and assembly of bacterial species from a model synthetic community.</title>
        <authorList>
            <person name="Hogle S.L."/>
        </authorList>
    </citation>
    <scope>NUCLEOTIDE SEQUENCE [LARGE SCALE GENOMIC DNA]</scope>
    <source>
        <strain evidence="4 5">HAMBI_3031</strain>
    </source>
</reference>
<dbReference type="PANTHER" id="PTHR12815">
    <property type="entry name" value="SORTING AND ASSEMBLY MACHINERY SAMM50 PROTEIN FAMILY MEMBER"/>
    <property type="match status" value="1"/>
</dbReference>
<proteinExistence type="predicted"/>
<gene>
    <name evidence="4" type="ORF">U0035_18370</name>
</gene>
<name>A0ABZ0W357_9BACT</name>
<dbReference type="RefSeq" id="WP_114791580.1">
    <property type="nucleotide sequence ID" value="NZ_CP139960.1"/>
</dbReference>
<dbReference type="Gene3D" id="3.10.20.310">
    <property type="entry name" value="membrane protein fhac"/>
    <property type="match status" value="1"/>
</dbReference>
<evidence type="ECO:0000313" key="4">
    <source>
        <dbReference type="EMBL" id="WQD37641.1"/>
    </source>
</evidence>